<reference evidence="1 2" key="1">
    <citation type="submission" date="2018-11" db="EMBL/GenBank/DDBJ databases">
        <authorList>
            <person name="Mardanov A.V."/>
            <person name="Ravin N.V."/>
            <person name="Dedysh S.N."/>
        </authorList>
    </citation>
    <scope>NUCLEOTIDE SEQUENCE [LARGE SCALE GENOMIC DNA]</scope>
    <source>
        <strain evidence="1 2">AF10</strain>
    </source>
</reference>
<reference evidence="2" key="2">
    <citation type="submission" date="2019-02" db="EMBL/GenBank/DDBJ databases">
        <title>Granulicella sibirica sp. nov., a psychrotolerant acidobacterium isolated from an organic soil layer in forested tundra, West Siberia.</title>
        <authorList>
            <person name="Oshkin I.Y."/>
            <person name="Kulichevskaya I.S."/>
            <person name="Rijpstra W.I.C."/>
            <person name="Sinninghe Damste J.S."/>
            <person name="Rakitin A.L."/>
            <person name="Ravin N.V."/>
            <person name="Dedysh S.N."/>
        </authorList>
    </citation>
    <scope>NUCLEOTIDE SEQUENCE [LARGE SCALE GENOMIC DNA]</scope>
    <source>
        <strain evidence="2">AF10</strain>
    </source>
</reference>
<proteinExistence type="predicted"/>
<organism evidence="1 2">
    <name type="scientific">Granulicella sibirica</name>
    <dbReference type="NCBI Taxonomy" id="2479048"/>
    <lineage>
        <taxon>Bacteria</taxon>
        <taxon>Pseudomonadati</taxon>
        <taxon>Acidobacteriota</taxon>
        <taxon>Terriglobia</taxon>
        <taxon>Terriglobales</taxon>
        <taxon>Acidobacteriaceae</taxon>
        <taxon>Granulicella</taxon>
    </lineage>
</organism>
<dbReference type="EMBL" id="RDSM01000003">
    <property type="protein sequence ID" value="RXH54802.1"/>
    <property type="molecule type" value="Genomic_DNA"/>
</dbReference>
<evidence type="ECO:0000313" key="2">
    <source>
        <dbReference type="Proteomes" id="UP000289437"/>
    </source>
</evidence>
<sequence>MLIYQPQKETGEWRDDALYREAQTALHALIVPDTEGALAAKFGAETSGEVMLYSPQDRQKRRGLLYAGGVTGARGMDGENAGVDALARAFANQRKETARPVFGCSFLSLLNRQATGVAEARLANPEAVPGGTQ</sequence>
<gene>
    <name evidence="1" type="ORF">GRAN_3906</name>
</gene>
<accession>A0A4Q0SWK8</accession>
<comment type="caution">
    <text evidence="1">The sequence shown here is derived from an EMBL/GenBank/DDBJ whole genome shotgun (WGS) entry which is preliminary data.</text>
</comment>
<protein>
    <submittedName>
        <fullName evidence="1">Uncharacterized protein</fullName>
    </submittedName>
</protein>
<keyword evidence="2" id="KW-1185">Reference proteome</keyword>
<dbReference type="Proteomes" id="UP000289437">
    <property type="component" value="Unassembled WGS sequence"/>
</dbReference>
<dbReference type="AlphaFoldDB" id="A0A4Q0SWK8"/>
<evidence type="ECO:0000313" key="1">
    <source>
        <dbReference type="EMBL" id="RXH54802.1"/>
    </source>
</evidence>
<name>A0A4Q0SWK8_9BACT</name>